<dbReference type="AlphaFoldDB" id="A0A8H5G2D7"/>
<name>A0A8H5G2D7_9AGAR</name>
<accession>A0A8H5G2D7</accession>
<proteinExistence type="predicted"/>
<reference evidence="1 2" key="1">
    <citation type="journal article" date="2020" name="ISME J.">
        <title>Uncovering the hidden diversity of litter-decomposition mechanisms in mushroom-forming fungi.</title>
        <authorList>
            <person name="Floudas D."/>
            <person name="Bentzer J."/>
            <person name="Ahren D."/>
            <person name="Johansson T."/>
            <person name="Persson P."/>
            <person name="Tunlid A."/>
        </authorList>
    </citation>
    <scope>NUCLEOTIDE SEQUENCE [LARGE SCALE GENOMIC DNA]</scope>
    <source>
        <strain evidence="1 2">CBS 146.42</strain>
    </source>
</reference>
<comment type="caution">
    <text evidence="1">The sequence shown here is derived from an EMBL/GenBank/DDBJ whole genome shotgun (WGS) entry which is preliminary data.</text>
</comment>
<keyword evidence="2" id="KW-1185">Reference proteome</keyword>
<dbReference type="EMBL" id="JAACJO010000006">
    <property type="protein sequence ID" value="KAF5357074.1"/>
    <property type="molecule type" value="Genomic_DNA"/>
</dbReference>
<evidence type="ECO:0000313" key="2">
    <source>
        <dbReference type="Proteomes" id="UP000559027"/>
    </source>
</evidence>
<dbReference type="OrthoDB" id="2641762at2759"/>
<protein>
    <submittedName>
        <fullName evidence="1">Uncharacterized protein</fullName>
    </submittedName>
</protein>
<sequence length="161" mass="18150">MTITVLISTHIARQRRQHIKVMGESDPEIANQYLSIISMLVESFALESLWMLVMIILDLFRLLGKDSTEEFVQVTAVDGSSPLLDLSSSSHCLSQVDPIMNILQILAYLLVTYRVTTNRAWKKDTEQQLSSLQWNRDERSQATQLGTVTQASLPAGLREEA</sequence>
<organism evidence="1 2">
    <name type="scientific">Leucocoprinus leucothites</name>
    <dbReference type="NCBI Taxonomy" id="201217"/>
    <lineage>
        <taxon>Eukaryota</taxon>
        <taxon>Fungi</taxon>
        <taxon>Dikarya</taxon>
        <taxon>Basidiomycota</taxon>
        <taxon>Agaricomycotina</taxon>
        <taxon>Agaricomycetes</taxon>
        <taxon>Agaricomycetidae</taxon>
        <taxon>Agaricales</taxon>
        <taxon>Agaricineae</taxon>
        <taxon>Agaricaceae</taxon>
        <taxon>Leucocoprinus</taxon>
    </lineage>
</organism>
<gene>
    <name evidence="1" type="ORF">D9756_006777</name>
</gene>
<evidence type="ECO:0000313" key="1">
    <source>
        <dbReference type="EMBL" id="KAF5357074.1"/>
    </source>
</evidence>
<dbReference type="Proteomes" id="UP000559027">
    <property type="component" value="Unassembled WGS sequence"/>
</dbReference>